<dbReference type="PANTHER" id="PTHR11586">
    <property type="entry name" value="TRNA-AMINOACYLATION COFACTOR ARC1 FAMILY MEMBER"/>
    <property type="match status" value="1"/>
</dbReference>
<dbReference type="Gene3D" id="2.40.50.140">
    <property type="entry name" value="Nucleic acid-binding proteins"/>
    <property type="match status" value="1"/>
</dbReference>
<organism evidence="10 11">
    <name type="scientific">Mizuhopecten yessoensis</name>
    <name type="common">Japanese scallop</name>
    <name type="synonym">Patinopecten yessoensis</name>
    <dbReference type="NCBI Taxonomy" id="6573"/>
    <lineage>
        <taxon>Eukaryota</taxon>
        <taxon>Metazoa</taxon>
        <taxon>Spiralia</taxon>
        <taxon>Lophotrochozoa</taxon>
        <taxon>Mollusca</taxon>
        <taxon>Bivalvia</taxon>
        <taxon>Autobranchia</taxon>
        <taxon>Pteriomorphia</taxon>
        <taxon>Pectinida</taxon>
        <taxon>Pectinoidea</taxon>
        <taxon>Pectinidae</taxon>
        <taxon>Mizuhopecten</taxon>
    </lineage>
</organism>
<evidence type="ECO:0000256" key="6">
    <source>
        <dbReference type="PROSITE-ProRule" id="PRU00209"/>
    </source>
</evidence>
<dbReference type="Proteomes" id="UP000242188">
    <property type="component" value="Unassembled WGS sequence"/>
</dbReference>
<proteinExistence type="predicted"/>
<evidence type="ECO:0000256" key="8">
    <source>
        <dbReference type="SAM" id="MobiDB-lite"/>
    </source>
</evidence>
<comment type="subcellular location">
    <subcellularLocation>
        <location evidence="1">Cytoplasm</location>
    </subcellularLocation>
</comment>
<evidence type="ECO:0000256" key="1">
    <source>
        <dbReference type="ARBA" id="ARBA00004496"/>
    </source>
</evidence>
<keyword evidence="7" id="KW-0175">Coiled coil</keyword>
<sequence length="323" mass="35092">MSLFGSIRMASASVLRRLTQRADEAEKIITELKATIELLKDKAAVVESKPEEKRLQQDNAKLRKEIDALKIQLVLSEVRNGVTQVALPSQAVVAQCVDKAKANAQPSAPTADKKAEVLEQSEKVKDNKKSNKKGKEAANSGEAKSKKGKAATSGPAEPEKMDISRLDLRVGKIVEVEKHPDADTLYIEKVDVGEEQPRTVVSGLVKHVTLEEMQNRVAVFMLNLKPAKMRGVLSQAMIMCASSPEKVEILNVPQGAQIGDKVVAEGYSGEPDAILNPKKKVWEALKPDLRTNGDRVATWKGAPLKIEGKGQIVAPTLGDVQIQ</sequence>
<feature type="domain" description="TRNA-binding" evidence="9">
    <location>
        <begin position="162"/>
        <end position="263"/>
    </location>
</feature>
<dbReference type="EMBL" id="NEDP02005411">
    <property type="protein sequence ID" value="OWF41308.1"/>
    <property type="molecule type" value="Genomic_DNA"/>
</dbReference>
<evidence type="ECO:0000313" key="10">
    <source>
        <dbReference type="EMBL" id="OWF41308.1"/>
    </source>
</evidence>
<dbReference type="AlphaFoldDB" id="A0A210PXT4"/>
<comment type="caution">
    <text evidence="10">The sequence shown here is derived from an EMBL/GenBank/DDBJ whole genome shotgun (WGS) entry which is preliminary data.</text>
</comment>
<gene>
    <name evidence="10" type="ORF">KP79_PYT13145</name>
</gene>
<dbReference type="GO" id="GO:0006412">
    <property type="term" value="P:translation"/>
    <property type="evidence" value="ECO:0007669"/>
    <property type="project" value="UniProtKB-KW"/>
</dbReference>
<dbReference type="CDD" id="cd02799">
    <property type="entry name" value="tRNA_bind_EMAP-II_like"/>
    <property type="match status" value="1"/>
</dbReference>
<evidence type="ECO:0000256" key="7">
    <source>
        <dbReference type="SAM" id="Coils"/>
    </source>
</evidence>
<dbReference type="STRING" id="6573.A0A210PXT4"/>
<dbReference type="PROSITE" id="PS50886">
    <property type="entry name" value="TRBD"/>
    <property type="match status" value="1"/>
</dbReference>
<keyword evidence="2" id="KW-0963">Cytoplasm</keyword>
<name>A0A210PXT4_MIZYE</name>
<keyword evidence="3 6" id="KW-0820">tRNA-binding</keyword>
<evidence type="ECO:0000256" key="5">
    <source>
        <dbReference type="ARBA" id="ARBA00022917"/>
    </source>
</evidence>
<dbReference type="InterPro" id="IPR012340">
    <property type="entry name" value="NA-bd_OB-fold"/>
</dbReference>
<dbReference type="Pfam" id="PF01588">
    <property type="entry name" value="tRNA_bind"/>
    <property type="match status" value="1"/>
</dbReference>
<dbReference type="SUPFAM" id="SSF50249">
    <property type="entry name" value="Nucleic acid-binding proteins"/>
    <property type="match status" value="1"/>
</dbReference>
<dbReference type="InterPro" id="IPR051270">
    <property type="entry name" value="Tyrosine-tRNA_ligase_regulator"/>
</dbReference>
<keyword evidence="4 6" id="KW-0694">RNA-binding</keyword>
<feature type="coiled-coil region" evidence="7">
    <location>
        <begin position="15"/>
        <end position="79"/>
    </location>
</feature>
<dbReference type="GO" id="GO:0005737">
    <property type="term" value="C:cytoplasm"/>
    <property type="evidence" value="ECO:0007669"/>
    <property type="project" value="UniProtKB-SubCell"/>
</dbReference>
<dbReference type="GO" id="GO:0000049">
    <property type="term" value="F:tRNA binding"/>
    <property type="evidence" value="ECO:0007669"/>
    <property type="project" value="UniProtKB-UniRule"/>
</dbReference>
<reference evidence="10 11" key="1">
    <citation type="journal article" date="2017" name="Nat. Ecol. Evol.">
        <title>Scallop genome provides insights into evolution of bilaterian karyotype and development.</title>
        <authorList>
            <person name="Wang S."/>
            <person name="Zhang J."/>
            <person name="Jiao W."/>
            <person name="Li J."/>
            <person name="Xun X."/>
            <person name="Sun Y."/>
            <person name="Guo X."/>
            <person name="Huan P."/>
            <person name="Dong B."/>
            <person name="Zhang L."/>
            <person name="Hu X."/>
            <person name="Sun X."/>
            <person name="Wang J."/>
            <person name="Zhao C."/>
            <person name="Wang Y."/>
            <person name="Wang D."/>
            <person name="Huang X."/>
            <person name="Wang R."/>
            <person name="Lv J."/>
            <person name="Li Y."/>
            <person name="Zhang Z."/>
            <person name="Liu B."/>
            <person name="Lu W."/>
            <person name="Hui Y."/>
            <person name="Liang J."/>
            <person name="Zhou Z."/>
            <person name="Hou R."/>
            <person name="Li X."/>
            <person name="Liu Y."/>
            <person name="Li H."/>
            <person name="Ning X."/>
            <person name="Lin Y."/>
            <person name="Zhao L."/>
            <person name="Xing Q."/>
            <person name="Dou J."/>
            <person name="Li Y."/>
            <person name="Mao J."/>
            <person name="Guo H."/>
            <person name="Dou H."/>
            <person name="Li T."/>
            <person name="Mu C."/>
            <person name="Jiang W."/>
            <person name="Fu Q."/>
            <person name="Fu X."/>
            <person name="Miao Y."/>
            <person name="Liu J."/>
            <person name="Yu Q."/>
            <person name="Li R."/>
            <person name="Liao H."/>
            <person name="Li X."/>
            <person name="Kong Y."/>
            <person name="Jiang Z."/>
            <person name="Chourrout D."/>
            <person name="Li R."/>
            <person name="Bao Z."/>
        </authorList>
    </citation>
    <scope>NUCLEOTIDE SEQUENCE [LARGE SCALE GENOMIC DNA]</scope>
    <source>
        <strain evidence="10 11">PY_sf001</strain>
    </source>
</reference>
<dbReference type="OrthoDB" id="197206at2759"/>
<evidence type="ECO:0000256" key="3">
    <source>
        <dbReference type="ARBA" id="ARBA00022555"/>
    </source>
</evidence>
<feature type="region of interest" description="Disordered" evidence="8">
    <location>
        <begin position="102"/>
        <end position="162"/>
    </location>
</feature>
<feature type="compositionally biased region" description="Basic and acidic residues" evidence="8">
    <location>
        <begin position="111"/>
        <end position="136"/>
    </location>
</feature>
<accession>A0A210PXT4</accession>
<evidence type="ECO:0000259" key="9">
    <source>
        <dbReference type="PROSITE" id="PS50886"/>
    </source>
</evidence>
<dbReference type="InterPro" id="IPR002547">
    <property type="entry name" value="tRNA-bd_dom"/>
</dbReference>
<keyword evidence="11" id="KW-1185">Reference proteome</keyword>
<dbReference type="PANTHER" id="PTHR11586:SF33">
    <property type="entry name" value="AMINOACYL TRNA SYNTHASE COMPLEX-INTERACTING MULTIFUNCTIONAL PROTEIN 1"/>
    <property type="match status" value="1"/>
</dbReference>
<evidence type="ECO:0000256" key="4">
    <source>
        <dbReference type="ARBA" id="ARBA00022884"/>
    </source>
</evidence>
<evidence type="ECO:0000256" key="2">
    <source>
        <dbReference type="ARBA" id="ARBA00022490"/>
    </source>
</evidence>
<keyword evidence="5" id="KW-0648">Protein biosynthesis</keyword>
<evidence type="ECO:0000313" key="11">
    <source>
        <dbReference type="Proteomes" id="UP000242188"/>
    </source>
</evidence>
<dbReference type="FunFam" id="2.40.50.140:FF:000047">
    <property type="entry name" value="tyrosine--tRNA ligase, cytoplasmic isoform X2"/>
    <property type="match status" value="1"/>
</dbReference>
<protein>
    <submittedName>
        <fullName evidence="10">Aminoacyl tRNA synthase complex-interacting multifunctional protein 1</fullName>
    </submittedName>
</protein>